<protein>
    <submittedName>
        <fullName evidence="6">Cytochrome C</fullName>
    </submittedName>
</protein>
<keyword evidence="7" id="KW-1185">Reference proteome</keyword>
<dbReference type="PROSITE" id="PS51007">
    <property type="entry name" value="CYTC"/>
    <property type="match status" value="1"/>
</dbReference>
<dbReference type="RefSeq" id="WP_101288551.1">
    <property type="nucleotide sequence ID" value="NZ_FOUQ01000009.1"/>
</dbReference>
<comment type="caution">
    <text evidence="6">The sequence shown here is derived from an EMBL/GenBank/DDBJ whole genome shotgun (WGS) entry which is preliminary data.</text>
</comment>
<dbReference type="OrthoDB" id="9811281at2"/>
<sequence>MTSGSAPVLVGVALVAGLIAGSVAIAETPHRQPRTNFILRCVGCHGMDGAGSEKGGIPDFRNYVGAFSRDEAGRTYVMHVPGVVNGGLSNAEIAEVMNYVMTTFGGPSLPEDYRPFDKAEVDRLRAVPVKDVVALRRELAASLAEQGIATAGYPWP</sequence>
<accession>A0A1I4UWS9</accession>
<organism evidence="6 7">
    <name type="scientific">Pleomorphomonas diazotrophica</name>
    <dbReference type="NCBI Taxonomy" id="1166257"/>
    <lineage>
        <taxon>Bacteria</taxon>
        <taxon>Pseudomonadati</taxon>
        <taxon>Pseudomonadota</taxon>
        <taxon>Alphaproteobacteria</taxon>
        <taxon>Hyphomicrobiales</taxon>
        <taxon>Pleomorphomonadaceae</taxon>
        <taxon>Pleomorphomonas</taxon>
    </lineage>
</organism>
<gene>
    <name evidence="6" type="ORF">CXZ10_07570</name>
</gene>
<dbReference type="Proteomes" id="UP000233491">
    <property type="component" value="Unassembled WGS sequence"/>
</dbReference>
<evidence type="ECO:0000256" key="2">
    <source>
        <dbReference type="ARBA" id="ARBA00022723"/>
    </source>
</evidence>
<evidence type="ECO:0000313" key="6">
    <source>
        <dbReference type="EMBL" id="PKR89750.1"/>
    </source>
</evidence>
<dbReference type="InterPro" id="IPR036909">
    <property type="entry name" value="Cyt_c-like_dom_sf"/>
</dbReference>
<evidence type="ECO:0000313" key="7">
    <source>
        <dbReference type="Proteomes" id="UP000233491"/>
    </source>
</evidence>
<dbReference type="SUPFAM" id="SSF46626">
    <property type="entry name" value="Cytochrome c"/>
    <property type="match status" value="1"/>
</dbReference>
<dbReference type="GO" id="GO:0020037">
    <property type="term" value="F:heme binding"/>
    <property type="evidence" value="ECO:0007669"/>
    <property type="project" value="InterPro"/>
</dbReference>
<dbReference type="InterPro" id="IPR009056">
    <property type="entry name" value="Cyt_c-like_dom"/>
</dbReference>
<dbReference type="Gene3D" id="1.10.760.10">
    <property type="entry name" value="Cytochrome c-like domain"/>
    <property type="match status" value="1"/>
</dbReference>
<proteinExistence type="predicted"/>
<dbReference type="EMBL" id="PJNW01000004">
    <property type="protein sequence ID" value="PKR89750.1"/>
    <property type="molecule type" value="Genomic_DNA"/>
</dbReference>
<feature type="domain" description="Cytochrome c" evidence="5">
    <location>
        <begin position="16"/>
        <end position="104"/>
    </location>
</feature>
<dbReference type="GO" id="GO:0046872">
    <property type="term" value="F:metal ion binding"/>
    <property type="evidence" value="ECO:0007669"/>
    <property type="project" value="UniProtKB-KW"/>
</dbReference>
<evidence type="ECO:0000259" key="5">
    <source>
        <dbReference type="PROSITE" id="PS51007"/>
    </source>
</evidence>
<reference evidence="6 7" key="1">
    <citation type="submission" date="2017-12" db="EMBL/GenBank/DDBJ databases">
        <title>Anaerobic carbon monoxide metabolism by Pleomorphomonas carboxyditropha sp. nov., a new mesophilic hydrogenogenic carboxidotroph.</title>
        <authorList>
            <person name="Esquivel-Elizondo S."/>
            <person name="Krajmalnik-Brown R."/>
        </authorList>
    </citation>
    <scope>NUCLEOTIDE SEQUENCE [LARGE SCALE GENOMIC DNA]</scope>
    <source>
        <strain evidence="6 7">R5-392</strain>
    </source>
</reference>
<keyword evidence="1 4" id="KW-0349">Heme</keyword>
<evidence type="ECO:0000256" key="4">
    <source>
        <dbReference type="PROSITE-ProRule" id="PRU00433"/>
    </source>
</evidence>
<keyword evidence="2 4" id="KW-0479">Metal-binding</keyword>
<name>A0A1I4UWS9_9HYPH</name>
<evidence type="ECO:0000256" key="3">
    <source>
        <dbReference type="ARBA" id="ARBA00023004"/>
    </source>
</evidence>
<evidence type="ECO:0000256" key="1">
    <source>
        <dbReference type="ARBA" id="ARBA00022617"/>
    </source>
</evidence>
<dbReference type="AlphaFoldDB" id="A0A1I4UWS9"/>
<keyword evidence="3 4" id="KW-0408">Iron</keyword>
<dbReference type="GO" id="GO:0009055">
    <property type="term" value="F:electron transfer activity"/>
    <property type="evidence" value="ECO:0007669"/>
    <property type="project" value="InterPro"/>
</dbReference>